<keyword evidence="1 2" id="KW-0694">RNA-binding</keyword>
<sequence length="480" mass="50676">MATTMATAAIATTKKRKVDQEELDSFSAQPDSLDPAQQPVPPVADGFTEDAGAEAVEDDDEDVAKLLEPLHRDLLIDLLRSAAASDPRTLAEIRSAADRDPAHRKIFVHGLGWETNSEGLRSAFAAYGEIEDCNVVVDRATGKSRGYGFLLFRHRRSAVAALRESQKRIDGRMTSSQLASAGPPTQAPAPPQQQQPQTQNYGGGGGGGPHHDNLARKIYVGNVSADISGDRLLEFFSRFGEVEEGPVGFDRNTGKPRGFALFVYKTVEGANKALEEPNKVFEGHQLYCQKAQDSSHKRGGGGSATASASTTGHRGGSPPPGFGPLQQQQQQQQQTYMDMGLQNARLLMGALQPNPAALALLGVPPAVIAAAMGAAASPAIAQGPSPTPLAGPPIVQGYGMGVPGYQNAGYQNAGYQNAGYQNTGYENVGYPNAGYQAPPQQPPQPQQQQPPPISGTPNVYQGAPMGQPGPPRPMGGYMPH</sequence>
<evidence type="ECO:0000256" key="3">
    <source>
        <dbReference type="SAM" id="MobiDB-lite"/>
    </source>
</evidence>
<dbReference type="InterPro" id="IPR050886">
    <property type="entry name" value="RNA-binding_reg"/>
</dbReference>
<keyword evidence="6" id="KW-1185">Reference proteome</keyword>
<dbReference type="InterPro" id="IPR035979">
    <property type="entry name" value="RBD_domain_sf"/>
</dbReference>
<protein>
    <recommendedName>
        <fullName evidence="4">RRM domain-containing protein</fullName>
    </recommendedName>
</protein>
<dbReference type="AlphaFoldDB" id="A0AAV9DPA9"/>
<dbReference type="PANTHER" id="PTHR48024">
    <property type="entry name" value="GEO13361P1-RELATED"/>
    <property type="match status" value="1"/>
</dbReference>
<reference evidence="5" key="1">
    <citation type="journal article" date="2023" name="Nat. Commun.">
        <title>Diploid and tetraploid genomes of Acorus and the evolution of monocots.</title>
        <authorList>
            <person name="Ma L."/>
            <person name="Liu K.W."/>
            <person name="Li Z."/>
            <person name="Hsiao Y.Y."/>
            <person name="Qi Y."/>
            <person name="Fu T."/>
            <person name="Tang G.D."/>
            <person name="Zhang D."/>
            <person name="Sun W.H."/>
            <person name="Liu D.K."/>
            <person name="Li Y."/>
            <person name="Chen G.Z."/>
            <person name="Liu X.D."/>
            <person name="Liao X.Y."/>
            <person name="Jiang Y.T."/>
            <person name="Yu X."/>
            <person name="Hao Y."/>
            <person name="Huang J."/>
            <person name="Zhao X.W."/>
            <person name="Ke S."/>
            <person name="Chen Y.Y."/>
            <person name="Wu W.L."/>
            <person name="Hsu J.L."/>
            <person name="Lin Y.F."/>
            <person name="Huang M.D."/>
            <person name="Li C.Y."/>
            <person name="Huang L."/>
            <person name="Wang Z.W."/>
            <person name="Zhao X."/>
            <person name="Zhong W.Y."/>
            <person name="Peng D.H."/>
            <person name="Ahmad S."/>
            <person name="Lan S."/>
            <person name="Zhang J.S."/>
            <person name="Tsai W.C."/>
            <person name="Van de Peer Y."/>
            <person name="Liu Z.J."/>
        </authorList>
    </citation>
    <scope>NUCLEOTIDE SEQUENCE</scope>
    <source>
        <strain evidence="5">CP</strain>
    </source>
</reference>
<feature type="compositionally biased region" description="Low complexity" evidence="3">
    <location>
        <begin position="1"/>
        <end position="12"/>
    </location>
</feature>
<comment type="caution">
    <text evidence="5">The sequence shown here is derived from an EMBL/GenBank/DDBJ whole genome shotgun (WGS) entry which is preliminary data.</text>
</comment>
<dbReference type="SMART" id="SM00360">
    <property type="entry name" value="RRM"/>
    <property type="match status" value="2"/>
</dbReference>
<feature type="region of interest" description="Disordered" evidence="3">
    <location>
        <begin position="429"/>
        <end position="480"/>
    </location>
</feature>
<feature type="domain" description="RRM" evidence="4">
    <location>
        <begin position="104"/>
        <end position="181"/>
    </location>
</feature>
<gene>
    <name evidence="5" type="ORF">QJS10_CPB12g01285</name>
</gene>
<feature type="region of interest" description="Disordered" evidence="3">
    <location>
        <begin position="291"/>
        <end position="335"/>
    </location>
</feature>
<dbReference type="Pfam" id="PF00076">
    <property type="entry name" value="RRM_1"/>
    <property type="match status" value="2"/>
</dbReference>
<evidence type="ECO:0000259" key="4">
    <source>
        <dbReference type="PROSITE" id="PS50102"/>
    </source>
</evidence>
<feature type="region of interest" description="Disordered" evidence="3">
    <location>
        <begin position="1"/>
        <end position="47"/>
    </location>
</feature>
<dbReference type="InterPro" id="IPR012677">
    <property type="entry name" value="Nucleotide-bd_a/b_plait_sf"/>
</dbReference>
<proteinExistence type="predicted"/>
<dbReference type="Proteomes" id="UP001180020">
    <property type="component" value="Unassembled WGS sequence"/>
</dbReference>
<dbReference type="GO" id="GO:0005634">
    <property type="term" value="C:nucleus"/>
    <property type="evidence" value="ECO:0007669"/>
    <property type="project" value="TreeGrafter"/>
</dbReference>
<evidence type="ECO:0000313" key="6">
    <source>
        <dbReference type="Proteomes" id="UP001180020"/>
    </source>
</evidence>
<organism evidence="5 6">
    <name type="scientific">Acorus calamus</name>
    <name type="common">Sweet flag</name>
    <dbReference type="NCBI Taxonomy" id="4465"/>
    <lineage>
        <taxon>Eukaryota</taxon>
        <taxon>Viridiplantae</taxon>
        <taxon>Streptophyta</taxon>
        <taxon>Embryophyta</taxon>
        <taxon>Tracheophyta</taxon>
        <taxon>Spermatophyta</taxon>
        <taxon>Magnoliopsida</taxon>
        <taxon>Liliopsida</taxon>
        <taxon>Acoraceae</taxon>
        <taxon>Acorus</taxon>
    </lineage>
</organism>
<evidence type="ECO:0000256" key="2">
    <source>
        <dbReference type="PROSITE-ProRule" id="PRU00176"/>
    </source>
</evidence>
<dbReference type="InterPro" id="IPR000504">
    <property type="entry name" value="RRM_dom"/>
</dbReference>
<dbReference type="EMBL" id="JAUJYO010000012">
    <property type="protein sequence ID" value="KAK1302989.1"/>
    <property type="molecule type" value="Genomic_DNA"/>
</dbReference>
<dbReference type="PROSITE" id="PS50102">
    <property type="entry name" value="RRM"/>
    <property type="match status" value="2"/>
</dbReference>
<dbReference type="Gene3D" id="3.30.70.330">
    <property type="match status" value="2"/>
</dbReference>
<dbReference type="GO" id="GO:0003723">
    <property type="term" value="F:RNA binding"/>
    <property type="evidence" value="ECO:0007669"/>
    <property type="project" value="UniProtKB-UniRule"/>
</dbReference>
<feature type="domain" description="RRM" evidence="4">
    <location>
        <begin position="216"/>
        <end position="293"/>
    </location>
</feature>
<reference evidence="5" key="2">
    <citation type="submission" date="2023-06" db="EMBL/GenBank/DDBJ databases">
        <authorList>
            <person name="Ma L."/>
            <person name="Liu K.-W."/>
            <person name="Li Z."/>
            <person name="Hsiao Y.-Y."/>
            <person name="Qi Y."/>
            <person name="Fu T."/>
            <person name="Tang G."/>
            <person name="Zhang D."/>
            <person name="Sun W.-H."/>
            <person name="Liu D.-K."/>
            <person name="Li Y."/>
            <person name="Chen G.-Z."/>
            <person name="Liu X.-D."/>
            <person name="Liao X.-Y."/>
            <person name="Jiang Y.-T."/>
            <person name="Yu X."/>
            <person name="Hao Y."/>
            <person name="Huang J."/>
            <person name="Zhao X.-W."/>
            <person name="Ke S."/>
            <person name="Chen Y.-Y."/>
            <person name="Wu W.-L."/>
            <person name="Hsu J.-L."/>
            <person name="Lin Y.-F."/>
            <person name="Huang M.-D."/>
            <person name="Li C.-Y."/>
            <person name="Huang L."/>
            <person name="Wang Z.-W."/>
            <person name="Zhao X."/>
            <person name="Zhong W.-Y."/>
            <person name="Peng D.-H."/>
            <person name="Ahmad S."/>
            <person name="Lan S."/>
            <person name="Zhang J.-S."/>
            <person name="Tsai W.-C."/>
            <person name="Van De Peer Y."/>
            <person name="Liu Z.-J."/>
        </authorList>
    </citation>
    <scope>NUCLEOTIDE SEQUENCE</scope>
    <source>
        <strain evidence="5">CP</strain>
        <tissue evidence="5">Leaves</tissue>
    </source>
</reference>
<evidence type="ECO:0000313" key="5">
    <source>
        <dbReference type="EMBL" id="KAK1302989.1"/>
    </source>
</evidence>
<accession>A0AAV9DPA9</accession>
<dbReference type="PANTHER" id="PTHR48024:SF9">
    <property type="entry name" value="UBP1-ASSOCIATED PROTEINS 1A-RELATED"/>
    <property type="match status" value="1"/>
</dbReference>
<feature type="compositionally biased region" description="Pro residues" evidence="3">
    <location>
        <begin position="439"/>
        <end position="454"/>
    </location>
</feature>
<evidence type="ECO:0000256" key="1">
    <source>
        <dbReference type="ARBA" id="ARBA00022884"/>
    </source>
</evidence>
<feature type="region of interest" description="Disordered" evidence="3">
    <location>
        <begin position="163"/>
        <end position="214"/>
    </location>
</feature>
<name>A0AAV9DPA9_ACOCL</name>
<dbReference type="SUPFAM" id="SSF54928">
    <property type="entry name" value="RNA-binding domain, RBD"/>
    <property type="match status" value="2"/>
</dbReference>